<dbReference type="HOGENOM" id="CLU_965391_0_0_11"/>
<dbReference type="OrthoDB" id="4350643at2"/>
<feature type="transmembrane region" description="Helical" evidence="2">
    <location>
        <begin position="122"/>
        <end position="142"/>
    </location>
</feature>
<accession>C7Q5P3</accession>
<keyword evidence="2" id="KW-0472">Membrane</keyword>
<feature type="compositionally biased region" description="Low complexity" evidence="1">
    <location>
        <begin position="149"/>
        <end position="160"/>
    </location>
</feature>
<evidence type="ECO:0000313" key="4">
    <source>
        <dbReference type="Proteomes" id="UP000000851"/>
    </source>
</evidence>
<sequence length="288" mass="28786">MMTDPAASGPGTHLDPDQMADLFEGLLDTTAADRAQAHLATCPVCSADFALITGESDLSASSESNGLSRLSELLPPVPIPQDVVTRIEAALYREPPLKVAPAAAPVGHHATAPPRRRFRIRLGALAGATLVIAGGIGVVTALNSGGGSTKSSSAASGASSENPDGSHVAGQAPSGGAMSPQVGRGPDSSAGALDPGEASIEQQAEALLGKHAATPAIGAGPECVPEGVADGAKPLAKTQTRYQGEAAWLLVYAKPGSATLAEVYVVAVNACTSGNLGQVADHLEITRP</sequence>
<feature type="region of interest" description="Disordered" evidence="1">
    <location>
        <begin position="145"/>
        <end position="196"/>
    </location>
</feature>
<organism evidence="3 4">
    <name type="scientific">Catenulispora acidiphila (strain DSM 44928 / JCM 14897 / NBRC 102108 / NRRL B-24433 / ID139908)</name>
    <dbReference type="NCBI Taxonomy" id="479433"/>
    <lineage>
        <taxon>Bacteria</taxon>
        <taxon>Bacillati</taxon>
        <taxon>Actinomycetota</taxon>
        <taxon>Actinomycetes</taxon>
        <taxon>Catenulisporales</taxon>
        <taxon>Catenulisporaceae</taxon>
        <taxon>Catenulispora</taxon>
    </lineage>
</organism>
<keyword evidence="2" id="KW-0812">Transmembrane</keyword>
<evidence type="ECO:0000313" key="3">
    <source>
        <dbReference type="EMBL" id="ACU77854.1"/>
    </source>
</evidence>
<proteinExistence type="predicted"/>
<keyword evidence="4" id="KW-1185">Reference proteome</keyword>
<dbReference type="KEGG" id="cai:Caci_9041"/>
<dbReference type="AlphaFoldDB" id="C7Q5P3"/>
<reference evidence="3 4" key="1">
    <citation type="journal article" date="2009" name="Stand. Genomic Sci.">
        <title>Complete genome sequence of Catenulispora acidiphila type strain (ID 139908).</title>
        <authorList>
            <person name="Copeland A."/>
            <person name="Lapidus A."/>
            <person name="Glavina Del Rio T."/>
            <person name="Nolan M."/>
            <person name="Lucas S."/>
            <person name="Chen F."/>
            <person name="Tice H."/>
            <person name="Cheng J.F."/>
            <person name="Bruce D."/>
            <person name="Goodwin L."/>
            <person name="Pitluck S."/>
            <person name="Mikhailova N."/>
            <person name="Pati A."/>
            <person name="Ivanova N."/>
            <person name="Mavromatis K."/>
            <person name="Chen A."/>
            <person name="Palaniappan K."/>
            <person name="Chain P."/>
            <person name="Land M."/>
            <person name="Hauser L."/>
            <person name="Chang Y.J."/>
            <person name="Jeffries C.D."/>
            <person name="Chertkov O."/>
            <person name="Brettin T."/>
            <person name="Detter J.C."/>
            <person name="Han C."/>
            <person name="Ali Z."/>
            <person name="Tindall B.J."/>
            <person name="Goker M."/>
            <person name="Bristow J."/>
            <person name="Eisen J.A."/>
            <person name="Markowitz V."/>
            <person name="Hugenholtz P."/>
            <person name="Kyrpides N.C."/>
            <person name="Klenk H.P."/>
        </authorList>
    </citation>
    <scope>NUCLEOTIDE SEQUENCE [LARGE SCALE GENOMIC DNA]</scope>
    <source>
        <strain evidence="4">DSM 44928 / JCM 14897 / NBRC 102108 / NRRL B-24433 / ID139908</strain>
    </source>
</reference>
<keyword evidence="2" id="KW-1133">Transmembrane helix</keyword>
<evidence type="ECO:0000256" key="2">
    <source>
        <dbReference type="SAM" id="Phobius"/>
    </source>
</evidence>
<evidence type="ECO:0008006" key="5">
    <source>
        <dbReference type="Google" id="ProtNLM"/>
    </source>
</evidence>
<dbReference type="Proteomes" id="UP000000851">
    <property type="component" value="Chromosome"/>
</dbReference>
<evidence type="ECO:0000256" key="1">
    <source>
        <dbReference type="SAM" id="MobiDB-lite"/>
    </source>
</evidence>
<dbReference type="EMBL" id="CP001700">
    <property type="protein sequence ID" value="ACU77854.1"/>
    <property type="molecule type" value="Genomic_DNA"/>
</dbReference>
<protein>
    <recommendedName>
        <fullName evidence="5">Zinc-finger domain-containing protein</fullName>
    </recommendedName>
</protein>
<dbReference type="RefSeq" id="WP_015797578.1">
    <property type="nucleotide sequence ID" value="NC_013131.1"/>
</dbReference>
<gene>
    <name evidence="3" type="ordered locus">Caci_9041</name>
</gene>
<dbReference type="STRING" id="479433.Caci_9041"/>
<dbReference type="InParanoid" id="C7Q5P3"/>
<name>C7Q5P3_CATAD</name>